<sequence length="112" mass="13077">MKAPRRVFGSTYWFDSGYMYGDRIVAIKVLEYVSKTKERVALDGRFARVVAMRSRREHELQGAGHVYFMDHYVVALRDMMNEIFILRNFGRGFGLKTRKGLDTTLTSINLYI</sequence>
<proteinExistence type="predicted"/>
<reference evidence="1" key="1">
    <citation type="submission" date="2022-06" db="EMBL/GenBank/DDBJ databases">
        <title>Uncovering the hologenomic basis of an extraordinary plant invasion.</title>
        <authorList>
            <person name="Bieker V.C."/>
            <person name="Martin M.D."/>
            <person name="Gilbert T."/>
            <person name="Hodgins K."/>
            <person name="Battlay P."/>
            <person name="Petersen B."/>
            <person name="Wilson J."/>
        </authorList>
    </citation>
    <scope>NUCLEOTIDE SEQUENCE</scope>
    <source>
        <strain evidence="1">AA19_3_7</strain>
        <tissue evidence="1">Leaf</tissue>
    </source>
</reference>
<dbReference type="EMBL" id="JAMZMK010008151">
    <property type="protein sequence ID" value="KAI7741676.1"/>
    <property type="molecule type" value="Genomic_DNA"/>
</dbReference>
<evidence type="ECO:0000313" key="1">
    <source>
        <dbReference type="EMBL" id="KAI7741676.1"/>
    </source>
</evidence>
<evidence type="ECO:0000313" key="2">
    <source>
        <dbReference type="Proteomes" id="UP001206925"/>
    </source>
</evidence>
<feature type="non-terminal residue" evidence="1">
    <location>
        <position position="1"/>
    </location>
</feature>
<name>A0AAD5CGV5_AMBAR</name>
<dbReference type="Proteomes" id="UP001206925">
    <property type="component" value="Unassembled WGS sequence"/>
</dbReference>
<accession>A0AAD5CGV5</accession>
<protein>
    <submittedName>
        <fullName evidence="1">Uncharacterized protein</fullName>
    </submittedName>
</protein>
<dbReference type="AlphaFoldDB" id="A0AAD5CGV5"/>
<gene>
    <name evidence="1" type="ORF">M8C21_016136</name>
</gene>
<comment type="caution">
    <text evidence="1">The sequence shown here is derived from an EMBL/GenBank/DDBJ whole genome shotgun (WGS) entry which is preliminary data.</text>
</comment>
<keyword evidence="2" id="KW-1185">Reference proteome</keyword>
<organism evidence="1 2">
    <name type="scientific">Ambrosia artemisiifolia</name>
    <name type="common">Common ragweed</name>
    <dbReference type="NCBI Taxonomy" id="4212"/>
    <lineage>
        <taxon>Eukaryota</taxon>
        <taxon>Viridiplantae</taxon>
        <taxon>Streptophyta</taxon>
        <taxon>Embryophyta</taxon>
        <taxon>Tracheophyta</taxon>
        <taxon>Spermatophyta</taxon>
        <taxon>Magnoliopsida</taxon>
        <taxon>eudicotyledons</taxon>
        <taxon>Gunneridae</taxon>
        <taxon>Pentapetalae</taxon>
        <taxon>asterids</taxon>
        <taxon>campanulids</taxon>
        <taxon>Asterales</taxon>
        <taxon>Asteraceae</taxon>
        <taxon>Asteroideae</taxon>
        <taxon>Heliantheae alliance</taxon>
        <taxon>Heliantheae</taxon>
        <taxon>Ambrosia</taxon>
    </lineage>
</organism>